<dbReference type="EMBL" id="AMPZ03000002">
    <property type="protein sequence ID" value="KAH9592060.1"/>
    <property type="molecule type" value="Genomic_DNA"/>
</dbReference>
<dbReference type="AlphaFoldDB" id="A0A922LRY8"/>
<gene>
    <name evidence="1" type="ORF">MS3_00010455</name>
</gene>
<reference evidence="1" key="1">
    <citation type="journal article" date="2012" name="Nat. Genet.">
        <title>Whole-genome sequence of Schistosoma haematobium.</title>
        <authorList>
            <person name="Young N.D."/>
            <person name="Jex A.R."/>
            <person name="Li B."/>
            <person name="Liu S."/>
            <person name="Yang L."/>
            <person name="Xiong Z."/>
            <person name="Li Y."/>
            <person name="Cantacessi C."/>
            <person name="Hall R.S."/>
            <person name="Xu X."/>
            <person name="Chen F."/>
            <person name="Wu X."/>
            <person name="Zerlotini A."/>
            <person name="Oliveira G."/>
            <person name="Hofmann A."/>
            <person name="Zhang G."/>
            <person name="Fang X."/>
            <person name="Kang Y."/>
            <person name="Campbell B.E."/>
            <person name="Loukas A."/>
            <person name="Ranganathan S."/>
            <person name="Rollinson D."/>
            <person name="Rinaldi G."/>
            <person name="Brindley P.J."/>
            <person name="Yang H."/>
            <person name="Wang J."/>
            <person name="Wang J."/>
            <person name="Gasser R.B."/>
        </authorList>
    </citation>
    <scope>NUCLEOTIDE SEQUENCE</scope>
</reference>
<name>A0A922LRY8_SCHHA</name>
<dbReference type="GeneID" id="75578148"/>
<evidence type="ECO:0000313" key="1">
    <source>
        <dbReference type="EMBL" id="KAH9592060.1"/>
    </source>
</evidence>
<reference evidence="1" key="3">
    <citation type="submission" date="2021-06" db="EMBL/GenBank/DDBJ databases">
        <title>Chromosome-level genome assembly for S. haematobium.</title>
        <authorList>
            <person name="Stroehlein A.J."/>
        </authorList>
    </citation>
    <scope>NUCLEOTIDE SEQUENCE</scope>
</reference>
<dbReference type="CTD" id="75578148"/>
<dbReference type="KEGG" id="shx:MS3_00010455"/>
<sequence>MKVCLSFILKSENFPVAQNLSIQLLQNTNNRIIHLNWTLNTNKGILCPHKILAFTETDDKRCEYETQHNYYEFDSLELNKTYKLGVVVRSLQNSSFNFEKFVNYSTYPIPKMICPGPQSLLVVNGLQVKHLPKVMAHVVSWNGLPSQFRKCFSHYTVIQHEKRNGTTYLQMIRSIWHFNNIIYNINEGSTYEYGVRVFYRNEAYAEVSQLVPISSVSLRSKECPCEFEEQRDKKWKITISLVHEDQNNTSADVEHVILKSLTDVEIQNRTFKLTILDRKIVMRQIR</sequence>
<proteinExistence type="predicted"/>
<keyword evidence="2" id="KW-1185">Reference proteome</keyword>
<dbReference type="RefSeq" id="XP_051072137.1">
    <property type="nucleotide sequence ID" value="XM_051218820.1"/>
</dbReference>
<evidence type="ECO:0000313" key="2">
    <source>
        <dbReference type="Proteomes" id="UP000471633"/>
    </source>
</evidence>
<reference evidence="1" key="4">
    <citation type="journal article" date="2022" name="PLoS Pathog.">
        <title>Chromosome-level genome of Schistosoma haematobium underpins genome-wide explorations of molecular variation.</title>
        <authorList>
            <person name="Stroehlein A.J."/>
            <person name="Korhonen P.K."/>
            <person name="Lee V.V."/>
            <person name="Ralph S.A."/>
            <person name="Mentink-Kane M."/>
            <person name="You H."/>
            <person name="McManus D.P."/>
            <person name="Tchuente L.T."/>
            <person name="Stothard J.R."/>
            <person name="Kaur P."/>
            <person name="Dudchenko O."/>
            <person name="Aiden E.L."/>
            <person name="Yang B."/>
            <person name="Yang H."/>
            <person name="Emery A.M."/>
            <person name="Webster B.L."/>
            <person name="Brindley P.J."/>
            <person name="Rollinson D."/>
            <person name="Chang B.C.H."/>
            <person name="Gasser R.B."/>
            <person name="Young N.D."/>
        </authorList>
    </citation>
    <scope>NUCLEOTIDE SEQUENCE</scope>
</reference>
<dbReference type="Proteomes" id="UP000471633">
    <property type="component" value="Unassembled WGS sequence"/>
</dbReference>
<protein>
    <submittedName>
        <fullName evidence="1">Uncharacterized protein</fullName>
    </submittedName>
</protein>
<reference evidence="1" key="2">
    <citation type="journal article" date="2019" name="Gigascience">
        <title>High-quality Schistosoma haematobium genome achieved by single-molecule and long-range sequencing.</title>
        <authorList>
            <person name="Stroehlein A.J."/>
            <person name="Korhonen P.K."/>
            <person name="Chong T.M."/>
            <person name="Lim Y.L."/>
            <person name="Chan K.G."/>
            <person name="Webster B."/>
            <person name="Rollinson D."/>
            <person name="Brindley P.J."/>
            <person name="Gasser R.B."/>
            <person name="Young N.D."/>
        </authorList>
    </citation>
    <scope>NUCLEOTIDE SEQUENCE</scope>
</reference>
<accession>A0A922LRY8</accession>
<comment type="caution">
    <text evidence="1">The sequence shown here is derived from an EMBL/GenBank/DDBJ whole genome shotgun (WGS) entry which is preliminary data.</text>
</comment>
<organism evidence="1 2">
    <name type="scientific">Schistosoma haematobium</name>
    <name type="common">Blood fluke</name>
    <dbReference type="NCBI Taxonomy" id="6185"/>
    <lineage>
        <taxon>Eukaryota</taxon>
        <taxon>Metazoa</taxon>
        <taxon>Spiralia</taxon>
        <taxon>Lophotrochozoa</taxon>
        <taxon>Platyhelminthes</taxon>
        <taxon>Trematoda</taxon>
        <taxon>Digenea</taxon>
        <taxon>Strigeidida</taxon>
        <taxon>Schistosomatoidea</taxon>
        <taxon>Schistosomatidae</taxon>
        <taxon>Schistosoma</taxon>
    </lineage>
</organism>